<protein>
    <submittedName>
        <fullName evidence="2">Uncharacterized protein</fullName>
    </submittedName>
</protein>
<dbReference type="Gene3D" id="2.40.50.140">
    <property type="entry name" value="Nucleic acid-binding proteins"/>
    <property type="match status" value="1"/>
</dbReference>
<reference evidence="2" key="4">
    <citation type="submission" date="2019-03" db="UniProtKB">
        <authorList>
            <consortium name="EnsemblPlants"/>
        </authorList>
    </citation>
    <scope>IDENTIFICATION</scope>
</reference>
<dbReference type="Proteomes" id="UP000015105">
    <property type="component" value="Chromosome 2D"/>
</dbReference>
<proteinExistence type="predicted"/>
<dbReference type="PANTHER" id="PTHR38542:SF2">
    <property type="entry name" value="REPLICATION FACTOR A C-TERMINAL DOMAIN-CONTAINING PROTEIN"/>
    <property type="match status" value="1"/>
</dbReference>
<accession>A0A453C3A2</accession>
<reference evidence="3" key="2">
    <citation type="journal article" date="2017" name="Nat. Plants">
        <title>The Aegilops tauschii genome reveals multiple impacts of transposons.</title>
        <authorList>
            <person name="Zhao G."/>
            <person name="Zou C."/>
            <person name="Li K."/>
            <person name="Wang K."/>
            <person name="Li T."/>
            <person name="Gao L."/>
            <person name="Zhang X."/>
            <person name="Wang H."/>
            <person name="Yang Z."/>
            <person name="Liu X."/>
            <person name="Jiang W."/>
            <person name="Mao L."/>
            <person name="Kong X."/>
            <person name="Jiao Y."/>
            <person name="Jia J."/>
        </authorList>
    </citation>
    <scope>NUCLEOTIDE SEQUENCE [LARGE SCALE GENOMIC DNA]</scope>
    <source>
        <strain evidence="3">cv. AL8/78</strain>
    </source>
</reference>
<feature type="region of interest" description="Disordered" evidence="1">
    <location>
        <begin position="36"/>
        <end position="61"/>
    </location>
</feature>
<dbReference type="PANTHER" id="PTHR38542">
    <property type="entry name" value="OS04G0450500 PROTEIN"/>
    <property type="match status" value="1"/>
</dbReference>
<dbReference type="InterPro" id="IPR012340">
    <property type="entry name" value="NA-bd_OB-fold"/>
</dbReference>
<evidence type="ECO:0000313" key="3">
    <source>
        <dbReference type="Proteomes" id="UP000015105"/>
    </source>
</evidence>
<name>A0A453C3A2_AEGTS</name>
<sequence>LAQEQAEHSMTWSTGYFPEGGGALDDLEHRIFSRGRRTTRPRAAAAAPLPPQFGPREDPNLPHRRRGCEPIMAAVVSWYGPLIDLSAAAGHVGGFVQLLASVRRVLPHQEQNAATGRTYHRVILEVGDDTRSSFSVSLWSNTTSSTIIAGDVLLLQNIKIVEFRNGLEGRAAQMSAVQILMNSKDLVQSEGIDEFIINCKVGNATRSKLRRVSEWIVHTKRTHAENHQQVISKNWKERMKNDSADFFSISELLPQSKPCNLNISASISKIVLMGSLGPETKGQLSVIEKHTLNGHNDIIRDFIAAGCKLCGLPLYQKNLHGDSTYPIDCPDNPKYLHVVGQIYKPFMMYVQDQTGQVPVLVKNKVAEALFSNINADDVSECYKSRHCMLVDTCESGQSSISGMLDGTGKTGTAKRKRTKRKLDFHLIWLIVMKCLLNQGKNSPFCIQISVNPGKNVEDGRFELVSLTMPIP</sequence>
<evidence type="ECO:0000256" key="1">
    <source>
        <dbReference type="SAM" id="MobiDB-lite"/>
    </source>
</evidence>
<evidence type="ECO:0000313" key="2">
    <source>
        <dbReference type="EnsemblPlants" id="AET2Gv20720600.3"/>
    </source>
</evidence>
<keyword evidence="3" id="KW-1185">Reference proteome</keyword>
<reference evidence="2" key="5">
    <citation type="journal article" date="2021" name="G3 (Bethesda)">
        <title>Aegilops tauschii genome assembly Aet v5.0 features greater sequence contiguity and improved annotation.</title>
        <authorList>
            <person name="Wang L."/>
            <person name="Zhu T."/>
            <person name="Rodriguez J.C."/>
            <person name="Deal K.R."/>
            <person name="Dubcovsky J."/>
            <person name="McGuire P.E."/>
            <person name="Lux T."/>
            <person name="Spannagl M."/>
            <person name="Mayer K.F.X."/>
            <person name="Baldrich P."/>
            <person name="Meyers B.C."/>
            <person name="Huo N."/>
            <person name="Gu Y.Q."/>
            <person name="Zhou H."/>
            <person name="Devos K.M."/>
            <person name="Bennetzen J.L."/>
            <person name="Unver T."/>
            <person name="Budak H."/>
            <person name="Gulick P.J."/>
            <person name="Galiba G."/>
            <person name="Kalapos B."/>
            <person name="Nelson D.R."/>
            <person name="Li P."/>
            <person name="You F.M."/>
            <person name="Luo M.C."/>
            <person name="Dvorak J."/>
        </authorList>
    </citation>
    <scope>NUCLEOTIDE SEQUENCE [LARGE SCALE GENOMIC DNA]</scope>
    <source>
        <strain evidence="2">cv. AL8/78</strain>
    </source>
</reference>
<dbReference type="Gramene" id="AET2Gv20720600.3">
    <property type="protein sequence ID" value="AET2Gv20720600.3"/>
    <property type="gene ID" value="AET2Gv20720600"/>
</dbReference>
<reference evidence="2" key="3">
    <citation type="journal article" date="2017" name="Nature">
        <title>Genome sequence of the progenitor of the wheat D genome Aegilops tauschii.</title>
        <authorList>
            <person name="Luo M.C."/>
            <person name="Gu Y.Q."/>
            <person name="Puiu D."/>
            <person name="Wang H."/>
            <person name="Twardziok S.O."/>
            <person name="Deal K.R."/>
            <person name="Huo N."/>
            <person name="Zhu T."/>
            <person name="Wang L."/>
            <person name="Wang Y."/>
            <person name="McGuire P.E."/>
            <person name="Liu S."/>
            <person name="Long H."/>
            <person name="Ramasamy R.K."/>
            <person name="Rodriguez J.C."/>
            <person name="Van S.L."/>
            <person name="Yuan L."/>
            <person name="Wang Z."/>
            <person name="Xia Z."/>
            <person name="Xiao L."/>
            <person name="Anderson O.D."/>
            <person name="Ouyang S."/>
            <person name="Liang Y."/>
            <person name="Zimin A.V."/>
            <person name="Pertea G."/>
            <person name="Qi P."/>
            <person name="Bennetzen J.L."/>
            <person name="Dai X."/>
            <person name="Dawson M.W."/>
            <person name="Muller H.G."/>
            <person name="Kugler K."/>
            <person name="Rivarola-Duarte L."/>
            <person name="Spannagl M."/>
            <person name="Mayer K.F.X."/>
            <person name="Lu F.H."/>
            <person name="Bevan M.W."/>
            <person name="Leroy P."/>
            <person name="Li P."/>
            <person name="You F.M."/>
            <person name="Sun Q."/>
            <person name="Liu Z."/>
            <person name="Lyons E."/>
            <person name="Wicker T."/>
            <person name="Salzberg S.L."/>
            <person name="Devos K.M."/>
            <person name="Dvorak J."/>
        </authorList>
    </citation>
    <scope>NUCLEOTIDE SEQUENCE [LARGE SCALE GENOMIC DNA]</scope>
    <source>
        <strain evidence="2">cv. AL8/78</strain>
    </source>
</reference>
<reference evidence="3" key="1">
    <citation type="journal article" date="2014" name="Science">
        <title>Ancient hybridizations among the ancestral genomes of bread wheat.</title>
        <authorList>
            <consortium name="International Wheat Genome Sequencing Consortium,"/>
            <person name="Marcussen T."/>
            <person name="Sandve S.R."/>
            <person name="Heier L."/>
            <person name="Spannagl M."/>
            <person name="Pfeifer M."/>
            <person name="Jakobsen K.S."/>
            <person name="Wulff B.B."/>
            <person name="Steuernagel B."/>
            <person name="Mayer K.F."/>
            <person name="Olsen O.A."/>
        </authorList>
    </citation>
    <scope>NUCLEOTIDE SEQUENCE [LARGE SCALE GENOMIC DNA]</scope>
    <source>
        <strain evidence="3">cv. AL8/78</strain>
    </source>
</reference>
<organism evidence="2 3">
    <name type="scientific">Aegilops tauschii subsp. strangulata</name>
    <name type="common">Goatgrass</name>
    <dbReference type="NCBI Taxonomy" id="200361"/>
    <lineage>
        <taxon>Eukaryota</taxon>
        <taxon>Viridiplantae</taxon>
        <taxon>Streptophyta</taxon>
        <taxon>Embryophyta</taxon>
        <taxon>Tracheophyta</taxon>
        <taxon>Spermatophyta</taxon>
        <taxon>Magnoliopsida</taxon>
        <taxon>Liliopsida</taxon>
        <taxon>Poales</taxon>
        <taxon>Poaceae</taxon>
        <taxon>BOP clade</taxon>
        <taxon>Pooideae</taxon>
        <taxon>Triticodae</taxon>
        <taxon>Triticeae</taxon>
        <taxon>Triticinae</taxon>
        <taxon>Aegilops</taxon>
    </lineage>
</organism>
<dbReference type="AlphaFoldDB" id="A0A453C3A2"/>
<dbReference type="EnsemblPlants" id="AET2Gv20720600.3">
    <property type="protein sequence ID" value="AET2Gv20720600.3"/>
    <property type="gene ID" value="AET2Gv20720600"/>
</dbReference>
<dbReference type="STRING" id="200361.A0A453C3A2"/>